<dbReference type="AlphaFoldDB" id="A0A7S2YSG8"/>
<name>A0A7S2YSG8_9STRA</name>
<gene>
    <name evidence="2" type="ORF">APAL1065_LOCUS26089</name>
</gene>
<feature type="compositionally biased region" description="Low complexity" evidence="1">
    <location>
        <begin position="30"/>
        <end position="44"/>
    </location>
</feature>
<evidence type="ECO:0000313" key="2">
    <source>
        <dbReference type="EMBL" id="CAD9992854.1"/>
    </source>
</evidence>
<organism evidence="2">
    <name type="scientific">Entomoneis paludosa</name>
    <dbReference type="NCBI Taxonomy" id="265537"/>
    <lineage>
        <taxon>Eukaryota</taxon>
        <taxon>Sar</taxon>
        <taxon>Stramenopiles</taxon>
        <taxon>Ochrophyta</taxon>
        <taxon>Bacillariophyta</taxon>
        <taxon>Bacillariophyceae</taxon>
        <taxon>Bacillariophycidae</taxon>
        <taxon>Entomoneidaceae</taxon>
        <taxon>Entomoneis</taxon>
    </lineage>
</organism>
<evidence type="ECO:0000256" key="1">
    <source>
        <dbReference type="SAM" id="MobiDB-lite"/>
    </source>
</evidence>
<reference evidence="2" key="1">
    <citation type="submission" date="2021-01" db="EMBL/GenBank/DDBJ databases">
        <authorList>
            <person name="Corre E."/>
            <person name="Pelletier E."/>
            <person name="Niang G."/>
            <person name="Scheremetjew M."/>
            <person name="Finn R."/>
            <person name="Kale V."/>
            <person name="Holt S."/>
            <person name="Cochrane G."/>
            <person name="Meng A."/>
            <person name="Brown T."/>
            <person name="Cohen L."/>
        </authorList>
    </citation>
    <scope>NUCLEOTIDE SEQUENCE</scope>
    <source>
        <strain evidence="2">CCMP125</strain>
    </source>
</reference>
<dbReference type="EMBL" id="HBHT01038807">
    <property type="protein sequence ID" value="CAD9992854.1"/>
    <property type="molecule type" value="Transcribed_RNA"/>
</dbReference>
<accession>A0A7S2YSG8</accession>
<feature type="region of interest" description="Disordered" evidence="1">
    <location>
        <begin position="1"/>
        <end position="45"/>
    </location>
</feature>
<proteinExistence type="predicted"/>
<sequence>MALTITPNTDDDAHGSSSSSGDLNTHNASQQQQQQHPAQHHVQQGPTTRIAMVSPRVSGILSVKDALTYLEQEGEQEPEEVGEQTVSSLQPWNHETASRCLQSLAHHLNQDLAHHHHDTSSSSTNGNDTAATEILDRHGILTLCHTLQTFRSIRILQVHGCAVLLALTQHHANVVLDSQVAVDALLSAIQAHKNCNPLQRLALQALLNVSHELDCWFQLETHGWMDFVQEVVYNTQDATAADCGIAILTNVLKFANM</sequence>
<protein>
    <submittedName>
        <fullName evidence="2">Uncharacterized protein</fullName>
    </submittedName>
</protein>